<dbReference type="RefSeq" id="WP_014124472.1">
    <property type="nucleotide sequence ID" value="NC_016052.1"/>
</dbReference>
<dbReference type="KEGG" id="thl:TEH_10870"/>
<feature type="transmembrane region" description="Helical" evidence="1">
    <location>
        <begin position="77"/>
        <end position="94"/>
    </location>
</feature>
<dbReference type="Pfam" id="PF14079">
    <property type="entry name" value="DUF4260"/>
    <property type="match status" value="1"/>
</dbReference>
<reference evidence="2 3" key="1">
    <citation type="submission" date="2011-01" db="EMBL/GenBank/DDBJ databases">
        <title>Whole genome sequence of Tetragenococcus halophilus NBRC 12172.</title>
        <authorList>
            <person name="Nakazawa H."/>
            <person name="Omata S."/>
            <person name="Koga C."/>
            <person name="Watanabe Y."/>
            <person name="Katano Y."/>
            <person name="Ito N."/>
            <person name="Tsukatani N."/>
            <person name="Ankai A."/>
            <person name="Oguchi A."/>
            <person name="Fukui S."/>
            <person name="Yashiro I."/>
            <person name="Kamata S."/>
            <person name="Hashimoto Y."/>
            <person name="Yamazaki J."/>
            <person name="Taguchi H."/>
            <person name="Tanaka A."/>
            <person name="Koyama T."/>
            <person name="Ichige A."/>
            <person name="Hanya Y."/>
            <person name="Tanikawa S."/>
            <person name="Yamazaki S."/>
            <person name="Fujita N."/>
        </authorList>
    </citation>
    <scope>NUCLEOTIDE SEQUENCE [LARGE SCALE GENOMIC DNA]</scope>
    <source>
        <strain evidence="3">DSM 20338 / JCM 20259 / NCIMB 9735 / NBRC 12172</strain>
    </source>
</reference>
<sequence length="116" mass="13544">MNKIIIHLENLLLLFLCLFFYFQSDYPIVLFIILFFVPDISIAAYFINKKIGKIVYNFFHSYSLPFLLLTINLIAEINLLLTAIALIWIAHIALDRTLGMGLKEEHFKKTHLQNLS</sequence>
<dbReference type="AlphaFoldDB" id="A0AAN1VQV1"/>
<dbReference type="Proteomes" id="UP000002663">
    <property type="component" value="Chromosome"/>
</dbReference>
<evidence type="ECO:0008006" key="4">
    <source>
        <dbReference type="Google" id="ProtNLM"/>
    </source>
</evidence>
<name>A0AAN1VQV1_TETHN</name>
<protein>
    <recommendedName>
        <fullName evidence="4">DUF4260 family protein</fullName>
    </recommendedName>
</protein>
<dbReference type="EMBL" id="AP012046">
    <property type="protein sequence ID" value="BAK94414.1"/>
    <property type="molecule type" value="Genomic_DNA"/>
</dbReference>
<gene>
    <name evidence="2" type="ordered locus">TEH_10870</name>
</gene>
<evidence type="ECO:0000256" key="1">
    <source>
        <dbReference type="SAM" id="Phobius"/>
    </source>
</evidence>
<organism evidence="2 3">
    <name type="scientific">Tetragenococcus halophilus (strain DSM 20338 / JCM 20259 / NCIMB 9735 / NBRC 12172)</name>
    <name type="common">Pediococcus halophilus</name>
    <dbReference type="NCBI Taxonomy" id="945021"/>
    <lineage>
        <taxon>Bacteria</taxon>
        <taxon>Bacillati</taxon>
        <taxon>Bacillota</taxon>
        <taxon>Bacilli</taxon>
        <taxon>Lactobacillales</taxon>
        <taxon>Enterococcaceae</taxon>
        <taxon>Tetragenococcus</taxon>
    </lineage>
</organism>
<evidence type="ECO:0000313" key="3">
    <source>
        <dbReference type="Proteomes" id="UP000002663"/>
    </source>
</evidence>
<feature type="transmembrane region" description="Helical" evidence="1">
    <location>
        <begin position="5"/>
        <end position="22"/>
    </location>
</feature>
<keyword evidence="1" id="KW-0472">Membrane</keyword>
<accession>A0AAN1VQV1</accession>
<feature type="transmembrane region" description="Helical" evidence="1">
    <location>
        <begin position="28"/>
        <end position="47"/>
    </location>
</feature>
<dbReference type="InterPro" id="IPR025356">
    <property type="entry name" value="DUF4260"/>
</dbReference>
<proteinExistence type="predicted"/>
<evidence type="ECO:0000313" key="2">
    <source>
        <dbReference type="EMBL" id="BAK94414.1"/>
    </source>
</evidence>
<keyword evidence="1" id="KW-1133">Transmembrane helix</keyword>
<keyword evidence="1" id="KW-0812">Transmembrane</keyword>